<evidence type="ECO:0000313" key="2">
    <source>
        <dbReference type="Proteomes" id="UP001443914"/>
    </source>
</evidence>
<organism evidence="1 2">
    <name type="scientific">Saponaria officinalis</name>
    <name type="common">Common soapwort</name>
    <name type="synonym">Lychnis saponaria</name>
    <dbReference type="NCBI Taxonomy" id="3572"/>
    <lineage>
        <taxon>Eukaryota</taxon>
        <taxon>Viridiplantae</taxon>
        <taxon>Streptophyta</taxon>
        <taxon>Embryophyta</taxon>
        <taxon>Tracheophyta</taxon>
        <taxon>Spermatophyta</taxon>
        <taxon>Magnoliopsida</taxon>
        <taxon>eudicotyledons</taxon>
        <taxon>Gunneridae</taxon>
        <taxon>Pentapetalae</taxon>
        <taxon>Caryophyllales</taxon>
        <taxon>Caryophyllaceae</taxon>
        <taxon>Caryophylleae</taxon>
        <taxon>Saponaria</taxon>
    </lineage>
</organism>
<gene>
    <name evidence="1" type="ORF">RND81_06G065000</name>
</gene>
<dbReference type="EMBL" id="JBDFQZ010000006">
    <property type="protein sequence ID" value="KAK9714004.1"/>
    <property type="molecule type" value="Genomic_DNA"/>
</dbReference>
<dbReference type="PANTHER" id="PTHR33248">
    <property type="entry name" value="ZINC ION-BINDING PROTEIN"/>
    <property type="match status" value="1"/>
</dbReference>
<dbReference type="Proteomes" id="UP001443914">
    <property type="component" value="Unassembled WGS sequence"/>
</dbReference>
<sequence length="102" mass="11877">MSKGDCSASNHKAIKCRCGVPLALLSSWTEDNPGRTFLRCKFSNPDFRRGRDYFSGYDEEQVEWHKNTLNQLMLEKNILHCELMMNKSEVAHLQEQNNKLKD</sequence>
<evidence type="ECO:0000313" key="1">
    <source>
        <dbReference type="EMBL" id="KAK9714004.1"/>
    </source>
</evidence>
<keyword evidence="2" id="KW-1185">Reference proteome</keyword>
<name>A0AAW1K6Y9_SAPOF</name>
<protein>
    <submittedName>
        <fullName evidence="1">Uncharacterized protein</fullName>
    </submittedName>
</protein>
<accession>A0AAW1K6Y9</accession>
<proteinExistence type="predicted"/>
<comment type="caution">
    <text evidence="1">The sequence shown here is derived from an EMBL/GenBank/DDBJ whole genome shotgun (WGS) entry which is preliminary data.</text>
</comment>
<dbReference type="AlphaFoldDB" id="A0AAW1K6Y9"/>
<reference evidence="1" key="1">
    <citation type="submission" date="2024-03" db="EMBL/GenBank/DDBJ databases">
        <title>WGS assembly of Saponaria officinalis var. Norfolk2.</title>
        <authorList>
            <person name="Jenkins J."/>
            <person name="Shu S."/>
            <person name="Grimwood J."/>
            <person name="Barry K."/>
            <person name="Goodstein D."/>
            <person name="Schmutz J."/>
            <person name="Leebens-Mack J."/>
            <person name="Osbourn A."/>
        </authorList>
    </citation>
    <scope>NUCLEOTIDE SEQUENCE [LARGE SCALE GENOMIC DNA]</scope>
    <source>
        <strain evidence="1">JIC</strain>
    </source>
</reference>